<proteinExistence type="predicted"/>
<gene>
    <name evidence="1" type="ORF">LOK49_LG13G02488</name>
</gene>
<accession>A0ACC0FHV5</accession>
<protein>
    <submittedName>
        <fullName evidence="1">Uncharacterized protein</fullName>
    </submittedName>
</protein>
<sequence>MSNVPMEQIFSFETNLSRENSGIGKDVKEESWLLGPSCFPKTCADDNHLSRVHTGGICDGTMMDEVVCSEHDKSTIGFGSINTQSGGNVMPGNMWRLDEEIVL</sequence>
<keyword evidence="2" id="KW-1185">Reference proteome</keyword>
<reference evidence="1 2" key="1">
    <citation type="journal article" date="2022" name="Plant J.">
        <title>Chromosome-level genome of Camellia lanceoleosa provides a valuable resource for understanding genome evolution and self-incompatibility.</title>
        <authorList>
            <person name="Gong W."/>
            <person name="Xiao S."/>
            <person name="Wang L."/>
            <person name="Liao Z."/>
            <person name="Chang Y."/>
            <person name="Mo W."/>
            <person name="Hu G."/>
            <person name="Li W."/>
            <person name="Zhao G."/>
            <person name="Zhu H."/>
            <person name="Hu X."/>
            <person name="Ji K."/>
            <person name="Xiang X."/>
            <person name="Song Q."/>
            <person name="Yuan D."/>
            <person name="Jin S."/>
            <person name="Zhang L."/>
        </authorList>
    </citation>
    <scope>NUCLEOTIDE SEQUENCE [LARGE SCALE GENOMIC DNA]</scope>
    <source>
        <strain evidence="1">SQ_2022a</strain>
    </source>
</reference>
<name>A0ACC0FHV5_9ERIC</name>
<evidence type="ECO:0000313" key="2">
    <source>
        <dbReference type="Proteomes" id="UP001060215"/>
    </source>
</evidence>
<dbReference type="Proteomes" id="UP001060215">
    <property type="component" value="Chromosome 14"/>
</dbReference>
<comment type="caution">
    <text evidence="1">The sequence shown here is derived from an EMBL/GenBank/DDBJ whole genome shotgun (WGS) entry which is preliminary data.</text>
</comment>
<evidence type="ECO:0000313" key="1">
    <source>
        <dbReference type="EMBL" id="KAI7988284.1"/>
    </source>
</evidence>
<organism evidence="1 2">
    <name type="scientific">Camellia lanceoleosa</name>
    <dbReference type="NCBI Taxonomy" id="1840588"/>
    <lineage>
        <taxon>Eukaryota</taxon>
        <taxon>Viridiplantae</taxon>
        <taxon>Streptophyta</taxon>
        <taxon>Embryophyta</taxon>
        <taxon>Tracheophyta</taxon>
        <taxon>Spermatophyta</taxon>
        <taxon>Magnoliopsida</taxon>
        <taxon>eudicotyledons</taxon>
        <taxon>Gunneridae</taxon>
        <taxon>Pentapetalae</taxon>
        <taxon>asterids</taxon>
        <taxon>Ericales</taxon>
        <taxon>Theaceae</taxon>
        <taxon>Camellia</taxon>
    </lineage>
</organism>
<dbReference type="EMBL" id="CM045771">
    <property type="protein sequence ID" value="KAI7988284.1"/>
    <property type="molecule type" value="Genomic_DNA"/>
</dbReference>